<dbReference type="VEuPathDB" id="FungiDB:RhiirFUN_026022"/>
<keyword evidence="3" id="KW-1185">Reference proteome</keyword>
<protein>
    <submittedName>
        <fullName evidence="2">Uncharacterized protein</fullName>
    </submittedName>
</protein>
<keyword evidence="1" id="KW-1133">Transmembrane helix</keyword>
<evidence type="ECO:0000313" key="2">
    <source>
        <dbReference type="EMBL" id="POG65805.1"/>
    </source>
</evidence>
<sequence length="155" mass="18035">MKIKEAVKKVADTTTSNIPSRSNVWSHVSSRLSSPHVSSSQSGNLTCIYCNGFHWVAYCDKIPPEFKGHCVVKCWSSKSYKVKLVKLTPERSHGFKNKFFFIFIFVQLGLDVSDWGQTFFSYFFLYFFIFFILFVQWGLDVSDWEGSDFFFIIIL</sequence>
<feature type="transmembrane region" description="Helical" evidence="1">
    <location>
        <begin position="119"/>
        <end position="139"/>
    </location>
</feature>
<keyword evidence="1" id="KW-0812">Transmembrane</keyword>
<keyword evidence="1" id="KW-0472">Membrane</keyword>
<organism evidence="2 3">
    <name type="scientific">Rhizophagus irregularis (strain DAOM 181602 / DAOM 197198 / MUCL 43194)</name>
    <name type="common">Arbuscular mycorrhizal fungus</name>
    <name type="synonym">Glomus intraradices</name>
    <dbReference type="NCBI Taxonomy" id="747089"/>
    <lineage>
        <taxon>Eukaryota</taxon>
        <taxon>Fungi</taxon>
        <taxon>Fungi incertae sedis</taxon>
        <taxon>Mucoromycota</taxon>
        <taxon>Glomeromycotina</taxon>
        <taxon>Glomeromycetes</taxon>
        <taxon>Glomerales</taxon>
        <taxon>Glomeraceae</taxon>
        <taxon>Rhizophagus</taxon>
    </lineage>
</organism>
<accession>A0A2P4PKA1</accession>
<gene>
    <name evidence="2" type="ORF">GLOIN_2v1662649</name>
</gene>
<comment type="caution">
    <text evidence="2">The sequence shown here is derived from an EMBL/GenBank/DDBJ whole genome shotgun (WGS) entry which is preliminary data.</text>
</comment>
<dbReference type="AlphaFoldDB" id="A0A2P4PKA1"/>
<evidence type="ECO:0000313" key="3">
    <source>
        <dbReference type="Proteomes" id="UP000018888"/>
    </source>
</evidence>
<evidence type="ECO:0000256" key="1">
    <source>
        <dbReference type="SAM" id="Phobius"/>
    </source>
</evidence>
<proteinExistence type="predicted"/>
<reference evidence="2 3" key="2">
    <citation type="journal article" date="2018" name="New Phytol.">
        <title>High intraspecific genome diversity in the model arbuscular mycorrhizal symbiont Rhizophagus irregularis.</title>
        <authorList>
            <person name="Chen E.C.H."/>
            <person name="Morin E."/>
            <person name="Beaudet D."/>
            <person name="Noel J."/>
            <person name="Yildirir G."/>
            <person name="Ndikumana S."/>
            <person name="Charron P."/>
            <person name="St-Onge C."/>
            <person name="Giorgi J."/>
            <person name="Kruger M."/>
            <person name="Marton T."/>
            <person name="Ropars J."/>
            <person name="Grigoriev I.V."/>
            <person name="Hainaut M."/>
            <person name="Henrissat B."/>
            <person name="Roux C."/>
            <person name="Martin F."/>
            <person name="Corradi N."/>
        </authorList>
    </citation>
    <scope>NUCLEOTIDE SEQUENCE [LARGE SCALE GENOMIC DNA]</scope>
    <source>
        <strain evidence="2 3">DAOM 197198</strain>
    </source>
</reference>
<name>A0A2P4PKA1_RHIID</name>
<reference evidence="2 3" key="1">
    <citation type="journal article" date="2013" name="Proc. Natl. Acad. Sci. U.S.A.">
        <title>Genome of an arbuscular mycorrhizal fungus provides insight into the oldest plant symbiosis.</title>
        <authorList>
            <person name="Tisserant E."/>
            <person name="Malbreil M."/>
            <person name="Kuo A."/>
            <person name="Kohler A."/>
            <person name="Symeonidi A."/>
            <person name="Balestrini R."/>
            <person name="Charron P."/>
            <person name="Duensing N."/>
            <person name="Frei Dit Frey N."/>
            <person name="Gianinazzi-Pearson V."/>
            <person name="Gilbert L.B."/>
            <person name="Handa Y."/>
            <person name="Herr J.R."/>
            <person name="Hijri M."/>
            <person name="Koul R."/>
            <person name="Kawaguchi M."/>
            <person name="Krajinski F."/>
            <person name="Lammers P.J."/>
            <person name="Masclaux F.G."/>
            <person name="Murat C."/>
            <person name="Morin E."/>
            <person name="Ndikumana S."/>
            <person name="Pagni M."/>
            <person name="Petitpierre D."/>
            <person name="Requena N."/>
            <person name="Rosikiewicz P."/>
            <person name="Riley R."/>
            <person name="Saito K."/>
            <person name="San Clemente H."/>
            <person name="Shapiro H."/>
            <person name="van Tuinen D."/>
            <person name="Becard G."/>
            <person name="Bonfante P."/>
            <person name="Paszkowski U."/>
            <person name="Shachar-Hill Y.Y."/>
            <person name="Tuskan G.A."/>
            <person name="Young P.W."/>
            <person name="Sanders I.R."/>
            <person name="Henrissat B."/>
            <person name="Rensing S.A."/>
            <person name="Grigoriev I.V."/>
            <person name="Corradi N."/>
            <person name="Roux C."/>
            <person name="Martin F."/>
        </authorList>
    </citation>
    <scope>NUCLEOTIDE SEQUENCE [LARGE SCALE GENOMIC DNA]</scope>
    <source>
        <strain evidence="2 3">DAOM 197198</strain>
    </source>
</reference>
<dbReference type="Proteomes" id="UP000018888">
    <property type="component" value="Unassembled WGS sequence"/>
</dbReference>
<dbReference type="EMBL" id="AUPC02000205">
    <property type="protein sequence ID" value="POG65805.1"/>
    <property type="molecule type" value="Genomic_DNA"/>
</dbReference>